<proteinExistence type="inferred from homology"/>
<evidence type="ECO:0000256" key="1">
    <source>
        <dbReference type="ARBA" id="ARBA00004496"/>
    </source>
</evidence>
<evidence type="ECO:0000256" key="5">
    <source>
        <dbReference type="ARBA" id="ARBA00023054"/>
    </source>
</evidence>
<evidence type="ECO:0000313" key="9">
    <source>
        <dbReference type="EMBL" id="MBM3330650.1"/>
    </source>
</evidence>
<evidence type="ECO:0000256" key="7">
    <source>
        <dbReference type="SAM" id="Coils"/>
    </source>
</evidence>
<dbReference type="AlphaFoldDB" id="A0A937XBJ7"/>
<evidence type="ECO:0000313" key="10">
    <source>
        <dbReference type="Proteomes" id="UP000779900"/>
    </source>
</evidence>
<dbReference type="InterPro" id="IPR019933">
    <property type="entry name" value="DivIVA_domain"/>
</dbReference>
<accession>A0A937XBJ7</accession>
<dbReference type="PANTHER" id="PTHR35794:SF2">
    <property type="entry name" value="CELL DIVISION PROTEIN DIVIVA"/>
    <property type="match status" value="1"/>
</dbReference>
<dbReference type="GO" id="GO:0051301">
    <property type="term" value="P:cell division"/>
    <property type="evidence" value="ECO:0007669"/>
    <property type="project" value="UniProtKB-KW"/>
</dbReference>
<dbReference type="InterPro" id="IPR007793">
    <property type="entry name" value="DivIVA_fam"/>
</dbReference>
<keyword evidence="4" id="KW-0132">Cell division</keyword>
<evidence type="ECO:0000256" key="2">
    <source>
        <dbReference type="ARBA" id="ARBA00009008"/>
    </source>
</evidence>
<keyword evidence="3" id="KW-0963">Cytoplasm</keyword>
<evidence type="ECO:0000256" key="3">
    <source>
        <dbReference type="ARBA" id="ARBA00022490"/>
    </source>
</evidence>
<dbReference type="PANTHER" id="PTHR35794">
    <property type="entry name" value="CELL DIVISION PROTEIN DIVIVA"/>
    <property type="match status" value="1"/>
</dbReference>
<evidence type="ECO:0000256" key="4">
    <source>
        <dbReference type="ARBA" id="ARBA00022618"/>
    </source>
</evidence>
<sequence length="166" mass="18671">MAITPMDIRKKTFSTHRGGLDKAEVEEFIGELATEIENLRKERAQLTEKAEELAKHLKAYEDTEQLLKDTLVTAQKATNQLRDDAKKEAQLIIEKAKLEAEQIKRNAEQQTRGTGEELRALEAKRLALSEEVAAVARTYLALAERMSNRKPNAETADSPKRPGDKS</sequence>
<reference evidence="9" key="1">
    <citation type="submission" date="2019-03" db="EMBL/GenBank/DDBJ databases">
        <title>Lake Tanganyika Metagenome-Assembled Genomes (MAGs).</title>
        <authorList>
            <person name="Tran P."/>
        </authorList>
    </citation>
    <scope>NUCLEOTIDE SEQUENCE</scope>
    <source>
        <strain evidence="9">K_DeepCast_150m_m2_040</strain>
    </source>
</reference>
<dbReference type="Gene3D" id="6.10.250.660">
    <property type="match status" value="1"/>
</dbReference>
<comment type="caution">
    <text evidence="9">The sequence shown here is derived from an EMBL/GenBank/DDBJ whole genome shotgun (WGS) entry which is preliminary data.</text>
</comment>
<name>A0A937XBJ7_UNCW3</name>
<dbReference type="NCBIfam" id="TIGR03544">
    <property type="entry name" value="DivI1A_domain"/>
    <property type="match status" value="1"/>
</dbReference>
<dbReference type="Pfam" id="PF05103">
    <property type="entry name" value="DivIVA"/>
    <property type="match status" value="1"/>
</dbReference>
<gene>
    <name evidence="9" type="ORF">FJY68_02210</name>
</gene>
<keyword evidence="5 7" id="KW-0175">Coiled coil</keyword>
<feature type="region of interest" description="Disordered" evidence="8">
    <location>
        <begin position="143"/>
        <end position="166"/>
    </location>
</feature>
<dbReference type="EMBL" id="VGIR01000007">
    <property type="protein sequence ID" value="MBM3330650.1"/>
    <property type="molecule type" value="Genomic_DNA"/>
</dbReference>
<evidence type="ECO:0000256" key="6">
    <source>
        <dbReference type="ARBA" id="ARBA00023306"/>
    </source>
</evidence>
<dbReference type="Proteomes" id="UP000779900">
    <property type="component" value="Unassembled WGS sequence"/>
</dbReference>
<comment type="subcellular location">
    <subcellularLocation>
        <location evidence="1">Cytoplasm</location>
    </subcellularLocation>
</comment>
<feature type="compositionally biased region" description="Basic and acidic residues" evidence="8">
    <location>
        <begin position="157"/>
        <end position="166"/>
    </location>
</feature>
<keyword evidence="6" id="KW-0131">Cell cycle</keyword>
<feature type="coiled-coil region" evidence="7">
    <location>
        <begin position="22"/>
        <end position="138"/>
    </location>
</feature>
<organism evidence="9 10">
    <name type="scientific">candidate division WOR-3 bacterium</name>
    <dbReference type="NCBI Taxonomy" id="2052148"/>
    <lineage>
        <taxon>Bacteria</taxon>
        <taxon>Bacteria division WOR-3</taxon>
    </lineage>
</organism>
<comment type="similarity">
    <text evidence="2">Belongs to the DivIVA family.</text>
</comment>
<dbReference type="GO" id="GO:0005737">
    <property type="term" value="C:cytoplasm"/>
    <property type="evidence" value="ECO:0007669"/>
    <property type="project" value="UniProtKB-SubCell"/>
</dbReference>
<protein>
    <submittedName>
        <fullName evidence="9">DivIVA domain-containing protein</fullName>
    </submittedName>
</protein>
<evidence type="ECO:0000256" key="8">
    <source>
        <dbReference type="SAM" id="MobiDB-lite"/>
    </source>
</evidence>